<comment type="caution">
    <text evidence="1">The sequence shown here is derived from an EMBL/GenBank/DDBJ whole genome shotgun (WGS) entry which is preliminary data.</text>
</comment>
<dbReference type="InterPro" id="IPR010916">
    <property type="entry name" value="TonB_box_CS"/>
</dbReference>
<evidence type="ECO:0008006" key="3">
    <source>
        <dbReference type="Google" id="ProtNLM"/>
    </source>
</evidence>
<protein>
    <recommendedName>
        <fullName evidence="3">ParB/Sulfiredoxin domain-containing protein</fullName>
    </recommendedName>
</protein>
<proteinExistence type="predicted"/>
<accession>A0ABV8WFT4</accession>
<dbReference type="EMBL" id="JBHSDQ010000002">
    <property type="protein sequence ID" value="MFC4395594.1"/>
    <property type="molecule type" value="Genomic_DNA"/>
</dbReference>
<dbReference type="Proteomes" id="UP001595778">
    <property type="component" value="Unassembled WGS sequence"/>
</dbReference>
<dbReference type="RefSeq" id="WP_376976755.1">
    <property type="nucleotide sequence ID" value="NZ_JBHSDQ010000002.1"/>
</dbReference>
<sequence length="367" mass="40708">MSDREQATNGTPREDLSVEELLLDEENPRLANPGASQIDLLRALFFQESLEELALSFQRNGYFQEEPLVTIRATNGDTIVVEGNRRLATLKLLLDPSLLDQIEGDRRKWPVLSATERERLLLVPTIRYPDRETVAPYLGFRHITGARTWKPLQKARFVAGLVAGGRSLKEVQGLIGDPQAQAAQKMYQSYVLYEQIRIELPDFDMSPITENFSLLETFLSSASIKRFLGLPPGLPGTAISSLIAGEHLSDLEQVLIWIFGNDEEPAVIRDSREIKSKLAPVVANERALAVLTRTYDLESAYDIAVPSQDILAIKIKKVTDQLSDLIQDVAEHSDDETILTALEVLTRTLDGARAAAGMVSLSRGSSN</sequence>
<evidence type="ECO:0000313" key="2">
    <source>
        <dbReference type="Proteomes" id="UP001595778"/>
    </source>
</evidence>
<reference evidence="2" key="1">
    <citation type="journal article" date="2019" name="Int. J. Syst. Evol. Microbiol.">
        <title>The Global Catalogue of Microorganisms (GCM) 10K type strain sequencing project: providing services to taxonomists for standard genome sequencing and annotation.</title>
        <authorList>
            <consortium name="The Broad Institute Genomics Platform"/>
            <consortium name="The Broad Institute Genome Sequencing Center for Infectious Disease"/>
            <person name="Wu L."/>
            <person name="Ma J."/>
        </authorList>
    </citation>
    <scope>NUCLEOTIDE SEQUENCE [LARGE SCALE GENOMIC DNA]</scope>
    <source>
        <strain evidence="2">PJ61</strain>
    </source>
</reference>
<dbReference type="PROSITE" id="PS00430">
    <property type="entry name" value="TONB_DEPENDENT_REC_1"/>
    <property type="match status" value="1"/>
</dbReference>
<evidence type="ECO:0000313" key="1">
    <source>
        <dbReference type="EMBL" id="MFC4395594.1"/>
    </source>
</evidence>
<keyword evidence="2" id="KW-1185">Reference proteome</keyword>
<organism evidence="1 2">
    <name type="scientific">Arthrobacter sedimenti</name>
    <dbReference type="NCBI Taxonomy" id="2694931"/>
    <lineage>
        <taxon>Bacteria</taxon>
        <taxon>Bacillati</taxon>
        <taxon>Actinomycetota</taxon>
        <taxon>Actinomycetes</taxon>
        <taxon>Micrococcales</taxon>
        <taxon>Micrococcaceae</taxon>
        <taxon>Arthrobacter</taxon>
    </lineage>
</organism>
<gene>
    <name evidence="1" type="ORF">ACFO0G_05775</name>
</gene>
<name>A0ABV8WFT4_9MICC</name>